<sequence>MIYLRVRAKGWQIAAYTMPNNREDLVVMRVLVRRGFSYDLAQLMIRDLVVVIDSLEGKLKILKRSSFAH</sequence>
<protein>
    <submittedName>
        <fullName evidence="1">Uncharacterized protein</fullName>
    </submittedName>
</protein>
<gene>
    <name evidence="2" type="ordered locus">FTL_1862</name>
    <name evidence="1" type="ORF">AW21_698</name>
</gene>
<reference evidence="2" key="1">
    <citation type="submission" date="2006-02" db="EMBL/GenBank/DDBJ databases">
        <authorList>
            <consortium name="Microbial Genomics Group"/>
            <consortium name="Lawrence Livermore National Laboratory"/>
            <consortium name="and the Genome Analysis Group"/>
            <consortium name="Oak Ridge National Laboratory"/>
            <person name="Larimer F.W."/>
        </authorList>
    </citation>
    <scope>NUCLEOTIDE SEQUENCE</scope>
    <source>
        <strain evidence="2">LVS</strain>
    </source>
</reference>
<reference evidence="2" key="4">
    <citation type="submission" date="2015-02" db="EMBL/GenBank/DDBJ databases">
        <title>Complete genome sequence of Francisella tularensis LVS (Live Vaccine Strain).</title>
        <authorList>
            <person name="Chain P."/>
            <person name="Larimer F."/>
            <person name="Land M."/>
            <person name="Stilwagen S."/>
            <person name="Larsson P."/>
            <person name="Bearden S."/>
            <person name="Chu M."/>
            <person name="Oyston P."/>
            <person name="Forsman M."/>
            <person name="Andersson S."/>
            <person name="Lindler L."/>
            <person name="Titball R."/>
            <person name="Garcia E."/>
        </authorList>
    </citation>
    <scope>NUCLEOTIDE SEQUENCE</scope>
    <source>
        <strain evidence="2">LVS</strain>
    </source>
</reference>
<evidence type="ECO:0000313" key="1">
    <source>
        <dbReference type="EMBL" id="AJI59005.1"/>
    </source>
</evidence>
<dbReference type="KEGG" id="ftl:FTL_1862"/>
<dbReference type="Proteomes" id="UP000031874">
    <property type="component" value="Chromosome"/>
</dbReference>
<proteinExistence type="predicted"/>
<name>A0AAI8BHB5_FRATH</name>
<reference evidence="1 4" key="3">
    <citation type="journal article" date="2015" name="Genome Announc.">
        <title>Genome sequencing of 18 francisella strains to aid in assay development and testing.</title>
        <authorList>
            <person name="Johnson S.L."/>
            <person name="Daligault H.E."/>
            <person name="Davenport K.W."/>
            <person name="Coyne S.R."/>
            <person name="Frey K.G."/>
            <person name="Koroleva G.I."/>
            <person name="Broomall S.M."/>
            <person name="Bishop-Lilly K.A."/>
            <person name="Bruce D.C."/>
            <person name="Chertkov O."/>
            <person name="Freitas T."/>
            <person name="Jaissle J."/>
            <person name="Ladner J.T."/>
            <person name="Rosenzweig C.N."/>
            <person name="Gibbons H.S."/>
            <person name="Palacios G.F."/>
            <person name="Redden C.L."/>
            <person name="Xu Y."/>
            <person name="Minogue T.D."/>
            <person name="Chain P.S."/>
        </authorList>
    </citation>
    <scope>NUCLEOTIDE SEQUENCE [LARGE SCALE GENOMIC DNA]</scope>
    <source>
        <strain evidence="1 4">LVS</strain>
    </source>
</reference>
<dbReference type="AlphaFoldDB" id="A0AAI8BHB5"/>
<dbReference type="Gene3D" id="3.90.1150.160">
    <property type="match status" value="1"/>
</dbReference>
<evidence type="ECO:0000313" key="4">
    <source>
        <dbReference type="Proteomes" id="UP000031874"/>
    </source>
</evidence>
<organism evidence="1 4">
    <name type="scientific">Francisella tularensis subsp. holarctica (strain LVS)</name>
    <dbReference type="NCBI Taxonomy" id="376619"/>
    <lineage>
        <taxon>Bacteria</taxon>
        <taxon>Pseudomonadati</taxon>
        <taxon>Pseudomonadota</taxon>
        <taxon>Gammaproteobacteria</taxon>
        <taxon>Thiotrichales</taxon>
        <taxon>Francisellaceae</taxon>
        <taxon>Francisella</taxon>
    </lineage>
</organism>
<evidence type="ECO:0000313" key="3">
    <source>
        <dbReference type="Proteomes" id="UP000001944"/>
    </source>
</evidence>
<accession>A0AAI8BHB5</accession>
<dbReference type="EMBL" id="CP009694">
    <property type="protein sequence ID" value="AJI59005.1"/>
    <property type="molecule type" value="Genomic_DNA"/>
</dbReference>
<dbReference type="Proteomes" id="UP000001944">
    <property type="component" value="Chromosome"/>
</dbReference>
<dbReference type="EMBL" id="AM233362">
    <property type="protein sequence ID" value="CAJ80301.1"/>
    <property type="molecule type" value="Genomic_DNA"/>
</dbReference>
<reference evidence="3" key="2">
    <citation type="submission" date="2006-03" db="EMBL/GenBank/DDBJ databases">
        <title>Complete genome sequence of Francisella tularensis LVS (Live Vaccine Strain).</title>
        <authorList>
            <person name="Chain P."/>
            <person name="Larimer F."/>
            <person name="Land M."/>
            <person name="Stilwagen S."/>
            <person name="Larsson P."/>
            <person name="Bearden S."/>
            <person name="Chu M."/>
            <person name="Oyston P."/>
            <person name="Forsman M."/>
            <person name="Andersson S."/>
            <person name="Lindler L."/>
            <person name="Titball R."/>
            <person name="Garcia E."/>
        </authorList>
    </citation>
    <scope>NUCLEOTIDE SEQUENCE [LARGE SCALE GENOMIC DNA]</scope>
    <source>
        <strain evidence="3">LVS</strain>
    </source>
</reference>
<evidence type="ECO:0000313" key="2">
    <source>
        <dbReference type="EMBL" id="CAJ80301.1"/>
    </source>
</evidence>